<gene>
    <name evidence="1" type="ORF">D5R40_18090</name>
</gene>
<keyword evidence="2" id="KW-1185">Reference proteome</keyword>
<reference evidence="1 2" key="1">
    <citation type="journal article" date="2018" name="ACS Chem. Biol.">
        <title>Ketoreductase domain dysfunction expands chemodiversity: malyngamide biosynthesis in the cyanobacterium Okeania hirsuta.</title>
        <authorList>
            <person name="Moss N.A."/>
            <person name="Leao T."/>
            <person name="Rankin M."/>
            <person name="McCullough T.M."/>
            <person name="Qu P."/>
            <person name="Korobeynikov A."/>
            <person name="Smith J.L."/>
            <person name="Gerwick L."/>
            <person name="Gerwick W.H."/>
        </authorList>
    </citation>
    <scope>NUCLEOTIDE SEQUENCE [LARGE SCALE GENOMIC DNA]</scope>
    <source>
        <strain evidence="1 2">PAB10Feb10-1</strain>
    </source>
</reference>
<name>A0A3N6PAE4_9CYAN</name>
<dbReference type="GO" id="GO:0020037">
    <property type="term" value="F:heme binding"/>
    <property type="evidence" value="ECO:0007669"/>
    <property type="project" value="InterPro"/>
</dbReference>
<dbReference type="Proteomes" id="UP000269154">
    <property type="component" value="Unassembled WGS sequence"/>
</dbReference>
<evidence type="ECO:0000313" key="2">
    <source>
        <dbReference type="Proteomes" id="UP000269154"/>
    </source>
</evidence>
<dbReference type="GO" id="GO:0016705">
    <property type="term" value="F:oxidoreductase activity, acting on paired donors, with incorporation or reduction of molecular oxygen"/>
    <property type="evidence" value="ECO:0007669"/>
    <property type="project" value="InterPro"/>
</dbReference>
<dbReference type="RefSeq" id="WP_124144450.1">
    <property type="nucleotide sequence ID" value="NZ_CAWOKI010000019.1"/>
</dbReference>
<dbReference type="SUPFAM" id="SSF48264">
    <property type="entry name" value="Cytochrome P450"/>
    <property type="match status" value="1"/>
</dbReference>
<dbReference type="GO" id="GO:0004497">
    <property type="term" value="F:monooxygenase activity"/>
    <property type="evidence" value="ECO:0007669"/>
    <property type="project" value="InterPro"/>
</dbReference>
<evidence type="ECO:0000313" key="1">
    <source>
        <dbReference type="EMBL" id="RQH37978.1"/>
    </source>
</evidence>
<sequence length="71" mass="8285">MVGKEHRDRQKLLAQVLNKQGLNNYINTIHNLSQGYFLKWIKSDFVDLYFEINNYTLDLVLKLLLGIDSAS</sequence>
<organism evidence="1 2">
    <name type="scientific">Okeania hirsuta</name>
    <dbReference type="NCBI Taxonomy" id="1458930"/>
    <lineage>
        <taxon>Bacteria</taxon>
        <taxon>Bacillati</taxon>
        <taxon>Cyanobacteriota</taxon>
        <taxon>Cyanophyceae</taxon>
        <taxon>Oscillatoriophycideae</taxon>
        <taxon>Oscillatoriales</taxon>
        <taxon>Microcoleaceae</taxon>
        <taxon>Okeania</taxon>
    </lineage>
</organism>
<dbReference type="InterPro" id="IPR036396">
    <property type="entry name" value="Cyt_P450_sf"/>
</dbReference>
<comment type="caution">
    <text evidence="1">The sequence shown here is derived from an EMBL/GenBank/DDBJ whole genome shotgun (WGS) entry which is preliminary data.</text>
</comment>
<dbReference type="GO" id="GO:0005506">
    <property type="term" value="F:iron ion binding"/>
    <property type="evidence" value="ECO:0007669"/>
    <property type="project" value="InterPro"/>
</dbReference>
<proteinExistence type="predicted"/>
<accession>A0A3N6PAE4</accession>
<protein>
    <submittedName>
        <fullName evidence="1">Uncharacterized protein</fullName>
    </submittedName>
</protein>
<dbReference type="Gene3D" id="1.10.630.10">
    <property type="entry name" value="Cytochrome P450"/>
    <property type="match status" value="1"/>
</dbReference>
<dbReference type="AlphaFoldDB" id="A0A3N6PAE4"/>
<dbReference type="EMBL" id="RCBY01000105">
    <property type="protein sequence ID" value="RQH37978.1"/>
    <property type="molecule type" value="Genomic_DNA"/>
</dbReference>